<accession>A0A317CF22</accession>
<evidence type="ECO:0000313" key="4">
    <source>
        <dbReference type="Proteomes" id="UP000245539"/>
    </source>
</evidence>
<feature type="domain" description="DUF4124" evidence="2">
    <location>
        <begin position="30"/>
        <end position="73"/>
    </location>
</feature>
<proteinExistence type="predicted"/>
<sequence>MILADSVLGLKAILTIITPNIMTSIKLIALTLLLTSSVAQASLYRWVDENGKVHFSDKVPPSMAQKGHTSLNKNGVESQRVVSAEELKQKKQEEQKEVALEEEKTEAKLAEEEQKRQDDQLLATYENRDEIIAAYQKKLSLLDQSIGILSARDESLSQKLVRLSKQRKSTKEEMSRLTLSMQIENTHESLQEYRKAIKINQSDREIMLDQYRETLTRFDKLTRADR</sequence>
<evidence type="ECO:0000256" key="1">
    <source>
        <dbReference type="SAM" id="MobiDB-lite"/>
    </source>
</evidence>
<feature type="compositionally biased region" description="Polar residues" evidence="1">
    <location>
        <begin position="67"/>
        <end position="81"/>
    </location>
</feature>
<dbReference type="InterPro" id="IPR025392">
    <property type="entry name" value="DUF4124"/>
</dbReference>
<dbReference type="OrthoDB" id="7064973at2"/>
<keyword evidence="4" id="KW-1185">Reference proteome</keyword>
<organism evidence="3 4">
    <name type="scientific">Leucothrix pacifica</name>
    <dbReference type="NCBI Taxonomy" id="1247513"/>
    <lineage>
        <taxon>Bacteria</taxon>
        <taxon>Pseudomonadati</taxon>
        <taxon>Pseudomonadota</taxon>
        <taxon>Gammaproteobacteria</taxon>
        <taxon>Thiotrichales</taxon>
        <taxon>Thiotrichaceae</taxon>
        <taxon>Leucothrix</taxon>
    </lineage>
</organism>
<evidence type="ECO:0000259" key="2">
    <source>
        <dbReference type="Pfam" id="PF13511"/>
    </source>
</evidence>
<reference evidence="3 4" key="1">
    <citation type="submission" date="2018-05" db="EMBL/GenBank/DDBJ databases">
        <title>Leucothrix arctica sp. nov., isolated from Arctic seawater.</title>
        <authorList>
            <person name="Choi A."/>
            <person name="Baek K."/>
        </authorList>
    </citation>
    <scope>NUCLEOTIDE SEQUENCE [LARGE SCALE GENOMIC DNA]</scope>
    <source>
        <strain evidence="3 4">JCM 18388</strain>
    </source>
</reference>
<dbReference type="Pfam" id="PF13511">
    <property type="entry name" value="DUF4124"/>
    <property type="match status" value="1"/>
</dbReference>
<protein>
    <recommendedName>
        <fullName evidence="2">DUF4124 domain-containing protein</fullName>
    </recommendedName>
</protein>
<feature type="region of interest" description="Disordered" evidence="1">
    <location>
        <begin position="57"/>
        <end position="117"/>
    </location>
</feature>
<comment type="caution">
    <text evidence="3">The sequence shown here is derived from an EMBL/GenBank/DDBJ whole genome shotgun (WGS) entry which is preliminary data.</text>
</comment>
<feature type="compositionally biased region" description="Basic and acidic residues" evidence="1">
    <location>
        <begin position="83"/>
        <end position="117"/>
    </location>
</feature>
<gene>
    <name evidence="3" type="ORF">DKW60_16025</name>
</gene>
<dbReference type="AlphaFoldDB" id="A0A317CF22"/>
<name>A0A317CF22_9GAMM</name>
<dbReference type="Proteomes" id="UP000245539">
    <property type="component" value="Unassembled WGS sequence"/>
</dbReference>
<dbReference type="EMBL" id="QGKM01000052">
    <property type="protein sequence ID" value="PWQ94910.1"/>
    <property type="molecule type" value="Genomic_DNA"/>
</dbReference>
<evidence type="ECO:0000313" key="3">
    <source>
        <dbReference type="EMBL" id="PWQ94910.1"/>
    </source>
</evidence>